<dbReference type="InterPro" id="IPR001633">
    <property type="entry name" value="EAL_dom"/>
</dbReference>
<evidence type="ECO:0000259" key="1">
    <source>
        <dbReference type="PROSITE" id="PS50883"/>
    </source>
</evidence>
<feature type="domain" description="EAL" evidence="1">
    <location>
        <begin position="1"/>
        <end position="221"/>
    </location>
</feature>
<sequence length="221" mass="24764">MIRLRMAFQPIHDIRNKRIIGYEALMRPKKGQSPLALLQRAQKRGNIVDLDESARRLAVKDVASVLDNDQLLFLNTEPESLESIDLWQPWPYNIDPSKVVIEITERSISEAVYPACDYLHELGVNIALDDFGVGTSNLWMVDRFKPHFVKADRSFLGCKAKGNALEALVSMTSVINAQLIVEGVETETDVAYLHKIGVKLAQGFYLGVPTYVEDLLVASHA</sequence>
<dbReference type="Gene3D" id="3.20.20.450">
    <property type="entry name" value="EAL domain"/>
    <property type="match status" value="1"/>
</dbReference>
<dbReference type="SUPFAM" id="SSF141868">
    <property type="entry name" value="EAL domain-like"/>
    <property type="match status" value="1"/>
</dbReference>
<dbReference type="InterPro" id="IPR035919">
    <property type="entry name" value="EAL_sf"/>
</dbReference>
<dbReference type="CDD" id="cd01948">
    <property type="entry name" value="EAL"/>
    <property type="match status" value="1"/>
</dbReference>
<evidence type="ECO:0000313" key="3">
    <source>
        <dbReference type="Proteomes" id="UP001597079"/>
    </source>
</evidence>
<name>A0ABW4JGL6_9BACL</name>
<keyword evidence="3" id="KW-1185">Reference proteome</keyword>
<dbReference type="EMBL" id="JBHUCX010000023">
    <property type="protein sequence ID" value="MFD1674868.1"/>
    <property type="molecule type" value="Genomic_DNA"/>
</dbReference>
<accession>A0ABW4JGL6</accession>
<dbReference type="RefSeq" id="WP_377942742.1">
    <property type="nucleotide sequence ID" value="NZ_JBHUCX010000023.1"/>
</dbReference>
<proteinExistence type="predicted"/>
<dbReference type="PANTHER" id="PTHR33121">
    <property type="entry name" value="CYCLIC DI-GMP PHOSPHODIESTERASE PDEF"/>
    <property type="match status" value="1"/>
</dbReference>
<gene>
    <name evidence="2" type="ORF">ACFSB2_09170</name>
</gene>
<dbReference type="Proteomes" id="UP001597079">
    <property type="component" value="Unassembled WGS sequence"/>
</dbReference>
<evidence type="ECO:0000313" key="2">
    <source>
        <dbReference type="EMBL" id="MFD1674868.1"/>
    </source>
</evidence>
<dbReference type="PANTHER" id="PTHR33121:SF76">
    <property type="entry name" value="SIGNALING PROTEIN"/>
    <property type="match status" value="1"/>
</dbReference>
<reference evidence="3" key="1">
    <citation type="journal article" date="2019" name="Int. J. Syst. Evol. Microbiol.">
        <title>The Global Catalogue of Microorganisms (GCM) 10K type strain sequencing project: providing services to taxonomists for standard genome sequencing and annotation.</title>
        <authorList>
            <consortium name="The Broad Institute Genomics Platform"/>
            <consortium name="The Broad Institute Genome Sequencing Center for Infectious Disease"/>
            <person name="Wu L."/>
            <person name="Ma J."/>
        </authorList>
    </citation>
    <scope>NUCLEOTIDE SEQUENCE [LARGE SCALE GENOMIC DNA]</scope>
    <source>
        <strain evidence="3">CGMCC 1.12286</strain>
    </source>
</reference>
<dbReference type="PROSITE" id="PS50883">
    <property type="entry name" value="EAL"/>
    <property type="match status" value="1"/>
</dbReference>
<comment type="caution">
    <text evidence="2">The sequence shown here is derived from an EMBL/GenBank/DDBJ whole genome shotgun (WGS) entry which is preliminary data.</text>
</comment>
<protein>
    <submittedName>
        <fullName evidence="2">EAL domain-containing protein</fullName>
    </submittedName>
</protein>
<dbReference type="Pfam" id="PF00563">
    <property type="entry name" value="EAL"/>
    <property type="match status" value="1"/>
</dbReference>
<dbReference type="InterPro" id="IPR050706">
    <property type="entry name" value="Cyclic-di-GMP_PDE-like"/>
</dbReference>
<dbReference type="SMART" id="SM00052">
    <property type="entry name" value="EAL"/>
    <property type="match status" value="1"/>
</dbReference>
<organism evidence="2 3">
    <name type="scientific">Alicyclobacillus fodiniaquatilis</name>
    <dbReference type="NCBI Taxonomy" id="1661150"/>
    <lineage>
        <taxon>Bacteria</taxon>
        <taxon>Bacillati</taxon>
        <taxon>Bacillota</taxon>
        <taxon>Bacilli</taxon>
        <taxon>Bacillales</taxon>
        <taxon>Alicyclobacillaceae</taxon>
        <taxon>Alicyclobacillus</taxon>
    </lineage>
</organism>